<dbReference type="EMBL" id="BDQI01000034">
    <property type="protein sequence ID" value="GAX57323.1"/>
    <property type="molecule type" value="Genomic_DNA"/>
</dbReference>
<dbReference type="InterPro" id="IPR021145">
    <property type="entry name" value="Portal_protein_SPP1_Gp6-like"/>
</dbReference>
<proteinExistence type="predicted"/>
<keyword evidence="2" id="KW-1185">Reference proteome</keyword>
<evidence type="ECO:0008006" key="3">
    <source>
        <dbReference type="Google" id="ProtNLM"/>
    </source>
</evidence>
<dbReference type="STRING" id="1963.AQJ27_44865"/>
<evidence type="ECO:0000313" key="1">
    <source>
        <dbReference type="EMBL" id="GAX57323.1"/>
    </source>
</evidence>
<protein>
    <recommendedName>
        <fullName evidence="3">Phage portal protein</fullName>
    </recommendedName>
</protein>
<sequence>MALDLEPDAWLKRLIAAHDNDLPNLRLMDSYYEGTQPLSYLAPEIQSELSDRMRQLVINWPQLVVDALDERLDVEGFRYADSETTAEDLWSVWQASDMDEGSQQAHVDALALKRSYAIIGANEDDEATPIITAESALEVFAERDPRTRQVMAAIKRWDEPSAGAAPVKWATLYLPNKRITFEQQKGAWTAVEQDEHKLGQVLVVPLANRPRLRHLDGTSELRSVIPISDAACKIASDMMVSAEYHAMPRRWATGMSRDDFADENGQPLGAMSSLAGRLWVNEGDNVKFGQFPEAQLSNFHETINVLARLVAALTGLPPAFLGLATDQPPSADAIRASEARLVKRAERRQRAFGEAWERVMRLVLLVRDGKLDPRTGKLETVWRDPATPTYAQKADAVVKLHASGILPTEQAWEDLGYSAVQRDRMRGMQDEALTRMTAMDLHQLSTAQPEPQPLEAPAGG</sequence>
<dbReference type="AlphaFoldDB" id="A0A250VSY3"/>
<dbReference type="RefSeq" id="WP_067382920.1">
    <property type="nucleotide sequence ID" value="NZ_BDQI01000034.1"/>
</dbReference>
<dbReference type="Proteomes" id="UP000217446">
    <property type="component" value="Unassembled WGS sequence"/>
</dbReference>
<comment type="caution">
    <text evidence="1">The sequence shown here is derived from an EMBL/GenBank/DDBJ whole genome shotgun (WGS) entry which is preliminary data.</text>
</comment>
<reference evidence="2" key="1">
    <citation type="submission" date="2017-05" db="EMBL/GenBank/DDBJ databases">
        <title>Streptomyces olivochromogenes NBRC 3561 whole genome shotgun sequence.</title>
        <authorList>
            <person name="Dohra H."/>
            <person name="Kodani S."/>
        </authorList>
    </citation>
    <scope>NUCLEOTIDE SEQUENCE [LARGE SCALE GENOMIC DNA]</scope>
    <source>
        <strain evidence="2">NBRC 3561</strain>
    </source>
</reference>
<organism evidence="1 2">
    <name type="scientific">Streptomyces olivochromogenes</name>
    <dbReference type="NCBI Taxonomy" id="1963"/>
    <lineage>
        <taxon>Bacteria</taxon>
        <taxon>Bacillati</taxon>
        <taxon>Actinomycetota</taxon>
        <taxon>Actinomycetes</taxon>
        <taxon>Kitasatosporales</taxon>
        <taxon>Streptomycetaceae</taxon>
        <taxon>Streptomyces</taxon>
    </lineage>
</organism>
<name>A0A250VSY3_STROL</name>
<accession>A0A250VSY3</accession>
<gene>
    <name evidence="1" type="ORF">SO3561_08893</name>
</gene>
<dbReference type="Pfam" id="PF05133">
    <property type="entry name" value="SPP1_portal"/>
    <property type="match status" value="1"/>
</dbReference>
<evidence type="ECO:0000313" key="2">
    <source>
        <dbReference type="Proteomes" id="UP000217446"/>
    </source>
</evidence>